<dbReference type="InterPro" id="IPR000300">
    <property type="entry name" value="IPPc"/>
</dbReference>
<proteinExistence type="predicted"/>
<dbReference type="GO" id="GO:0034485">
    <property type="term" value="F:phosphatidylinositol-3,4,5-trisphosphate 5-phosphatase activity"/>
    <property type="evidence" value="ECO:0000318"/>
    <property type="project" value="GO_Central"/>
</dbReference>
<organism evidence="3 4">
    <name type="scientific">Batrachochytrium dendrobatidis (strain JAM81 / FGSC 10211)</name>
    <name type="common">Frog chytrid fungus</name>
    <dbReference type="NCBI Taxonomy" id="684364"/>
    <lineage>
        <taxon>Eukaryota</taxon>
        <taxon>Fungi</taxon>
        <taxon>Fungi incertae sedis</taxon>
        <taxon>Chytridiomycota</taxon>
        <taxon>Chytridiomycota incertae sedis</taxon>
        <taxon>Chytridiomycetes</taxon>
        <taxon>Rhizophydiales</taxon>
        <taxon>Rhizophydiales incertae sedis</taxon>
        <taxon>Batrachochytrium</taxon>
    </lineage>
</organism>
<dbReference type="GO" id="GO:0004439">
    <property type="term" value="F:phosphatidylinositol-4,5-bisphosphate 5-phosphatase activity"/>
    <property type="evidence" value="ECO:0000318"/>
    <property type="project" value="GO_Central"/>
</dbReference>
<dbReference type="Proteomes" id="UP000007241">
    <property type="component" value="Unassembled WGS sequence"/>
</dbReference>
<evidence type="ECO:0000313" key="4">
    <source>
        <dbReference type="Proteomes" id="UP000007241"/>
    </source>
</evidence>
<evidence type="ECO:0000313" key="3">
    <source>
        <dbReference type="EMBL" id="EGF82728.1"/>
    </source>
</evidence>
<dbReference type="PANTHER" id="PTHR45666">
    <property type="entry name" value="TYPE IV INOSITOL POLYPHOSPHATE 5-PHOSPHATASE 9"/>
    <property type="match status" value="1"/>
</dbReference>
<feature type="domain" description="Inositol polyphosphate-related phosphatase" evidence="2">
    <location>
        <begin position="8"/>
        <end position="478"/>
    </location>
</feature>
<protein>
    <recommendedName>
        <fullName evidence="2">Inositol polyphosphate-related phosphatase domain-containing protein</fullName>
    </recommendedName>
</protein>
<dbReference type="InParanoid" id="F4NVW9"/>
<dbReference type="Pfam" id="PF22669">
    <property type="entry name" value="Exo_endo_phos2"/>
    <property type="match status" value="1"/>
</dbReference>
<keyword evidence="4" id="KW-1185">Reference proteome</keyword>
<dbReference type="InterPro" id="IPR036691">
    <property type="entry name" value="Endo/exonu/phosph_ase_sf"/>
</dbReference>
<evidence type="ECO:0000259" key="2">
    <source>
        <dbReference type="SMART" id="SM00128"/>
    </source>
</evidence>
<dbReference type="RefSeq" id="XP_006676642.1">
    <property type="nucleotide sequence ID" value="XM_006676579.1"/>
</dbReference>
<dbReference type="SMART" id="SM00128">
    <property type="entry name" value="IPPc"/>
    <property type="match status" value="1"/>
</dbReference>
<keyword evidence="1" id="KW-0378">Hydrolase</keyword>
<dbReference type="EMBL" id="GL882880">
    <property type="protein sequence ID" value="EGF82728.1"/>
    <property type="molecule type" value="Genomic_DNA"/>
</dbReference>
<dbReference type="STRING" id="684364.F4NVW9"/>
<reference evidence="3 4" key="1">
    <citation type="submission" date="2009-12" db="EMBL/GenBank/DDBJ databases">
        <title>The draft genome of Batrachochytrium dendrobatidis.</title>
        <authorList>
            <consortium name="US DOE Joint Genome Institute (JGI-PGF)"/>
            <person name="Kuo A."/>
            <person name="Salamov A."/>
            <person name="Schmutz J."/>
            <person name="Lucas S."/>
            <person name="Pitluck S."/>
            <person name="Rosenblum E."/>
            <person name="Stajich J."/>
            <person name="Eisen M."/>
            <person name="Grigoriev I.V."/>
        </authorList>
    </citation>
    <scope>NUCLEOTIDE SEQUENCE [LARGE SCALE GENOMIC DNA]</scope>
    <source>
        <strain evidence="4">JAM81 / FGSC 10211</strain>
    </source>
</reference>
<dbReference type="OMA" id="ISSYHYH"/>
<dbReference type="GO" id="GO:0046856">
    <property type="term" value="P:phosphatidylinositol dephosphorylation"/>
    <property type="evidence" value="ECO:0000318"/>
    <property type="project" value="GO_Central"/>
</dbReference>
<dbReference type="InterPro" id="IPR045849">
    <property type="entry name" value="IP5P_plant"/>
</dbReference>
<evidence type="ECO:0000256" key="1">
    <source>
        <dbReference type="ARBA" id="ARBA00022801"/>
    </source>
</evidence>
<dbReference type="GeneID" id="18238057"/>
<sequence length="559" mass="61696">MPASTQPTSLRVRVGTWNVATKNVQDKNIPLFDLSYWLTPPLSLPVSTSICQQLHQHQSIHPIIPHMATETKDALKKADENEPDIVVVGFQELLPQVTAALLPSTQRSHWLTGTGQNKRLGDAYIHGLEPWIWMVQNALRCSSSSSSKEKSTSIQQSVVDDSNSTHTSYRVAFAGRSVAIGIAVFVKHEIVVSRIGWGAVGTGLAGFYGNKGTAAISLDVTTLDNQVHSLCFMSCHLGAHQGEGRCIWRNQEMSSILDTLVMDDITVSANEKRQTTLSQPVVFGTSSNGTGSTLNGIRMVGDHNHIWLFGDLNYRLSGTKKNGGRWAIDDGPVSEIPERSDVLKLVHDGDISGLLCMDEVSCIRGHRYGALGLFDEQPIRFLPTYKFKMDEHYSIQPCAILSNDGDELPRLSCTCMVGGVPAGISKSFSTTRLPAYCDRILHAGCSISGNGYWSEPGYSLSDHVPVCADYLLHPLVLPSISDATAQPDCVKSKDCSGYDADYGHRLNPYRAGKRATTHFAMHNLVLWKRFQRVGYVNRHWISLFVFTALLRFLYRAYII</sequence>
<name>F4NVW9_BATDJ</name>
<dbReference type="OrthoDB" id="62798at2759"/>
<dbReference type="SUPFAM" id="SSF56219">
    <property type="entry name" value="DNase I-like"/>
    <property type="match status" value="1"/>
</dbReference>
<dbReference type="GO" id="GO:0004445">
    <property type="term" value="F:inositol-polyphosphate 5-phosphatase activity"/>
    <property type="evidence" value="ECO:0007669"/>
    <property type="project" value="InterPro"/>
</dbReference>
<dbReference type="PANTHER" id="PTHR45666:SF22">
    <property type="entry name" value="TYPE I INOSITOL POLYPHOSPHATE 5-PHOSPHATASE 4"/>
    <property type="match status" value="1"/>
</dbReference>
<accession>F4NVW9</accession>
<dbReference type="HOGENOM" id="CLU_487420_0_0_1"/>
<dbReference type="AlphaFoldDB" id="F4NVW9"/>
<dbReference type="Gene3D" id="3.60.10.10">
    <property type="entry name" value="Endonuclease/exonuclease/phosphatase"/>
    <property type="match status" value="1"/>
</dbReference>
<gene>
    <name evidence="3" type="ORF">BATDEDRAFT_22830</name>
</gene>